<dbReference type="InterPro" id="IPR029069">
    <property type="entry name" value="HotDog_dom_sf"/>
</dbReference>
<dbReference type="CDD" id="cd00586">
    <property type="entry name" value="4HBT"/>
    <property type="match status" value="1"/>
</dbReference>
<organism evidence="1 2">
    <name type="scientific">Variovorax paradoxus</name>
    <dbReference type="NCBI Taxonomy" id="34073"/>
    <lineage>
        <taxon>Bacteria</taxon>
        <taxon>Pseudomonadati</taxon>
        <taxon>Pseudomonadota</taxon>
        <taxon>Betaproteobacteria</taxon>
        <taxon>Burkholderiales</taxon>
        <taxon>Comamonadaceae</taxon>
        <taxon>Variovorax</taxon>
    </lineage>
</organism>
<name>A0A5Q0M7I6_VARPD</name>
<dbReference type="EMBL" id="CP045644">
    <property type="protein sequence ID" value="QFZ85158.1"/>
    <property type="molecule type" value="Genomic_DNA"/>
</dbReference>
<dbReference type="AlphaFoldDB" id="A0A5Q0M7I6"/>
<protein>
    <submittedName>
        <fullName evidence="1">Acyl-CoA thioesterase</fullName>
    </submittedName>
</protein>
<gene>
    <name evidence="1" type="ORF">GFK26_21555</name>
</gene>
<evidence type="ECO:0000313" key="2">
    <source>
        <dbReference type="Proteomes" id="UP000326780"/>
    </source>
</evidence>
<dbReference type="SUPFAM" id="SSF54637">
    <property type="entry name" value="Thioesterase/thiol ester dehydrase-isomerase"/>
    <property type="match status" value="1"/>
</dbReference>
<reference evidence="1 2" key="1">
    <citation type="submission" date="2019-10" db="EMBL/GenBank/DDBJ databases">
        <title>Complete genome sequence of Variovorax paradoxus 5C-2.</title>
        <authorList>
            <person name="Gogoleva N.E."/>
            <person name="Balkin A.S."/>
        </authorList>
    </citation>
    <scope>NUCLEOTIDE SEQUENCE [LARGE SCALE GENOMIC DNA]</scope>
    <source>
        <strain evidence="1 2">5C-2</strain>
    </source>
</reference>
<dbReference type="Proteomes" id="UP000326780">
    <property type="component" value="Chromosome"/>
</dbReference>
<proteinExistence type="predicted"/>
<dbReference type="RefSeq" id="WP_153283776.1">
    <property type="nucleotide sequence ID" value="NZ_CP045644.1"/>
</dbReference>
<dbReference type="Pfam" id="PF13279">
    <property type="entry name" value="4HBT_2"/>
    <property type="match status" value="1"/>
</dbReference>
<evidence type="ECO:0000313" key="1">
    <source>
        <dbReference type="EMBL" id="QFZ85158.1"/>
    </source>
</evidence>
<dbReference type="Gene3D" id="3.10.129.10">
    <property type="entry name" value="Hotdog Thioesterase"/>
    <property type="match status" value="1"/>
</dbReference>
<accession>A0A5Q0M7I6</accession>
<sequence length="140" mass="15771">MYSYTYIRRLHWSECDPGGIIFFPNYARWMVEGLNEMFLRLGIDPNAVKDASTRGGLPVLGLSMKFLSAPALHESVTHRILVEKVGGKSIAFLHQFLRGDELLMEAQETRVWAEHLLGPGGGLRTLPVPDDVRALLERTH</sequence>